<sequence length="267" mass="30228">MHHKEKVIGPILAQELGLTCFVPDHFDTDVFGTFSGEISRENNALTTVRAKCLAAMVATHSDIGIASEGSFGPHPNAGFVVANDEIVLLIDQKNDLEITGRSLSLNTNFFSKEISQEKELWDFAAKANFPSHGLLLRSKEIKNFEVRKGIVCDKELIEQFRYFQSKYESFFVETDMRAMYNPTRMEVIAQATRQLVKNIKSCCPQCQIPGFTVVEVRLGLPCSWCKSPTESVKSHIYSCSKCQYATEVWYPHQKKTEDPTYCNYCNP</sequence>
<feature type="domain" description="DUF6671" evidence="1">
    <location>
        <begin position="51"/>
        <end position="267"/>
    </location>
</feature>
<evidence type="ECO:0000259" key="1">
    <source>
        <dbReference type="Pfam" id="PF20376"/>
    </source>
</evidence>
<dbReference type="RefSeq" id="WP_035717873.1">
    <property type="nucleotide sequence ID" value="NZ_CBCRUM010000006.1"/>
</dbReference>
<dbReference type="InterPro" id="IPR046612">
    <property type="entry name" value="DUF6671"/>
</dbReference>
<dbReference type="EMBL" id="FOUT01000009">
    <property type="protein sequence ID" value="SFN26013.1"/>
    <property type="molecule type" value="Genomic_DNA"/>
</dbReference>
<accession>A0A1I4XKI9</accession>
<gene>
    <name evidence="2" type="ORF">SAMN05444143_10920</name>
</gene>
<dbReference type="Proteomes" id="UP000182961">
    <property type="component" value="Unassembled WGS sequence"/>
</dbReference>
<keyword evidence="3" id="KW-1185">Reference proteome</keyword>
<reference evidence="3" key="1">
    <citation type="submission" date="2016-10" db="EMBL/GenBank/DDBJ databases">
        <authorList>
            <person name="Varghese N."/>
            <person name="Submissions S."/>
        </authorList>
    </citation>
    <scope>NUCLEOTIDE SEQUENCE [LARGE SCALE GENOMIC DNA]</scope>
    <source>
        <strain evidence="3">DSM 4002</strain>
    </source>
</reference>
<protein>
    <recommendedName>
        <fullName evidence="1">DUF6671 domain-containing protein</fullName>
    </recommendedName>
</protein>
<dbReference type="Pfam" id="PF20376">
    <property type="entry name" value="DUF6671"/>
    <property type="match status" value="1"/>
</dbReference>
<name>A0A1I4XKI9_9FLAO</name>
<proteinExistence type="predicted"/>
<evidence type="ECO:0000313" key="3">
    <source>
        <dbReference type="Proteomes" id="UP000182961"/>
    </source>
</evidence>
<dbReference type="AlphaFoldDB" id="A0A1I4XKI9"/>
<evidence type="ECO:0000313" key="2">
    <source>
        <dbReference type="EMBL" id="SFN26013.1"/>
    </source>
</evidence>
<organism evidence="2 3">
    <name type="scientific">Flavobacterium succinicans</name>
    <dbReference type="NCBI Taxonomy" id="29536"/>
    <lineage>
        <taxon>Bacteria</taxon>
        <taxon>Pseudomonadati</taxon>
        <taxon>Bacteroidota</taxon>
        <taxon>Flavobacteriia</taxon>
        <taxon>Flavobacteriales</taxon>
        <taxon>Flavobacteriaceae</taxon>
        <taxon>Flavobacterium</taxon>
    </lineage>
</organism>
<dbReference type="eggNOG" id="ENOG502Z86U">
    <property type="taxonomic scope" value="Bacteria"/>
</dbReference>